<keyword evidence="4" id="KW-0009">Actin-binding</keyword>
<proteinExistence type="inferred from homology"/>
<keyword evidence="8" id="KW-1185">Reference proteome</keyword>
<name>A0A9P5SMH7_9FUNG</name>
<dbReference type="GO" id="GO:0016363">
    <property type="term" value="C:nuclear matrix"/>
    <property type="evidence" value="ECO:0007669"/>
    <property type="project" value="UniProtKB-SubCell"/>
</dbReference>
<dbReference type="Pfam" id="PF00241">
    <property type="entry name" value="Cofilin_ADF"/>
    <property type="match status" value="1"/>
</dbReference>
<organism evidence="7 8">
    <name type="scientific">Podila minutissima</name>
    <dbReference type="NCBI Taxonomy" id="64525"/>
    <lineage>
        <taxon>Eukaryota</taxon>
        <taxon>Fungi</taxon>
        <taxon>Fungi incertae sedis</taxon>
        <taxon>Mucoromycota</taxon>
        <taxon>Mortierellomycotina</taxon>
        <taxon>Mortierellomycetes</taxon>
        <taxon>Mortierellales</taxon>
        <taxon>Mortierellaceae</taxon>
        <taxon>Podila</taxon>
    </lineage>
</organism>
<dbReference type="Gene3D" id="3.40.20.10">
    <property type="entry name" value="Severin"/>
    <property type="match status" value="1"/>
</dbReference>
<evidence type="ECO:0000256" key="5">
    <source>
        <dbReference type="ARBA" id="ARBA00032427"/>
    </source>
</evidence>
<sequence length="137" mass="15673">MSSGVGVNPECLNSFQELKLKKVHKYIIYKLSEDNKSIEVEKTSEASATYDDFVQQLPEDDCRYAVYDFDYTLPDGPRNKIVFFTWSPDNSKIKAKMIYASSKDALRKQLQGIGAEIQGTDFDEVHHDAVLEKVNRK</sequence>
<dbReference type="GO" id="GO:0003779">
    <property type="term" value="F:actin binding"/>
    <property type="evidence" value="ECO:0007669"/>
    <property type="project" value="UniProtKB-KW"/>
</dbReference>
<dbReference type="GO" id="GO:0030042">
    <property type="term" value="P:actin filament depolymerization"/>
    <property type="evidence" value="ECO:0007669"/>
    <property type="project" value="InterPro"/>
</dbReference>
<dbReference type="EMBL" id="JAAAUY010000307">
    <property type="protein sequence ID" value="KAF9331687.1"/>
    <property type="molecule type" value="Genomic_DNA"/>
</dbReference>
<gene>
    <name evidence="7" type="primary">COF1</name>
    <name evidence="7" type="ORF">BG006_005466</name>
</gene>
<dbReference type="Proteomes" id="UP000696485">
    <property type="component" value="Unassembled WGS sequence"/>
</dbReference>
<dbReference type="GO" id="GO:0015629">
    <property type="term" value="C:actin cytoskeleton"/>
    <property type="evidence" value="ECO:0007669"/>
    <property type="project" value="InterPro"/>
</dbReference>
<evidence type="ECO:0000256" key="4">
    <source>
        <dbReference type="ARBA" id="ARBA00023203"/>
    </source>
</evidence>
<dbReference type="PROSITE" id="PS51263">
    <property type="entry name" value="ADF_H"/>
    <property type="match status" value="1"/>
</dbReference>
<comment type="subcellular location">
    <subcellularLocation>
        <location evidence="1">Nucleus matrix</location>
    </subcellularLocation>
</comment>
<comment type="caution">
    <text evidence="7">The sequence shown here is derived from an EMBL/GenBank/DDBJ whole genome shotgun (WGS) entry which is preliminary data.</text>
</comment>
<dbReference type="PANTHER" id="PTHR11913">
    <property type="entry name" value="COFILIN-RELATED"/>
    <property type="match status" value="1"/>
</dbReference>
<dbReference type="CDD" id="cd11286">
    <property type="entry name" value="ADF_cofilin_like"/>
    <property type="match status" value="1"/>
</dbReference>
<dbReference type="SMART" id="SM00102">
    <property type="entry name" value="ADF"/>
    <property type="match status" value="1"/>
</dbReference>
<feature type="domain" description="ADF-H" evidence="6">
    <location>
        <begin position="2"/>
        <end position="135"/>
    </location>
</feature>
<evidence type="ECO:0000313" key="7">
    <source>
        <dbReference type="EMBL" id="KAF9331687.1"/>
    </source>
</evidence>
<dbReference type="InterPro" id="IPR002108">
    <property type="entry name" value="ADF-H"/>
</dbReference>
<protein>
    <recommendedName>
        <fullName evidence="3">Cofilin</fullName>
    </recommendedName>
    <alternativeName>
        <fullName evidence="5">Actin-depolymerizing factor 1</fullName>
    </alternativeName>
</protein>
<evidence type="ECO:0000256" key="1">
    <source>
        <dbReference type="ARBA" id="ARBA00004109"/>
    </source>
</evidence>
<dbReference type="SUPFAM" id="SSF55753">
    <property type="entry name" value="Actin depolymerizing proteins"/>
    <property type="match status" value="1"/>
</dbReference>
<reference evidence="7" key="1">
    <citation type="journal article" date="2020" name="Fungal Divers.">
        <title>Resolving the Mortierellaceae phylogeny through synthesis of multi-gene phylogenetics and phylogenomics.</title>
        <authorList>
            <person name="Vandepol N."/>
            <person name="Liber J."/>
            <person name="Desiro A."/>
            <person name="Na H."/>
            <person name="Kennedy M."/>
            <person name="Barry K."/>
            <person name="Grigoriev I.V."/>
            <person name="Miller A.N."/>
            <person name="O'Donnell K."/>
            <person name="Stajich J.E."/>
            <person name="Bonito G."/>
        </authorList>
    </citation>
    <scope>NUCLEOTIDE SEQUENCE</scope>
    <source>
        <strain evidence="7">NVP1</strain>
    </source>
</reference>
<accession>A0A9P5SMH7</accession>
<comment type="similarity">
    <text evidence="2">Belongs to the actin-binding proteins ADF family.</text>
</comment>
<evidence type="ECO:0000256" key="3">
    <source>
        <dbReference type="ARBA" id="ARBA00015630"/>
    </source>
</evidence>
<dbReference type="AlphaFoldDB" id="A0A9P5SMH7"/>
<evidence type="ECO:0000313" key="8">
    <source>
        <dbReference type="Proteomes" id="UP000696485"/>
    </source>
</evidence>
<evidence type="ECO:0000259" key="6">
    <source>
        <dbReference type="PROSITE" id="PS51263"/>
    </source>
</evidence>
<dbReference type="InterPro" id="IPR017904">
    <property type="entry name" value="ADF/Cofilin"/>
</dbReference>
<evidence type="ECO:0000256" key="2">
    <source>
        <dbReference type="ARBA" id="ARBA00006844"/>
    </source>
</evidence>
<dbReference type="InterPro" id="IPR029006">
    <property type="entry name" value="ADF-H/Gelsolin-like_dom_sf"/>
</dbReference>